<feature type="compositionally biased region" description="Basic and acidic residues" evidence="4">
    <location>
        <begin position="532"/>
        <end position="541"/>
    </location>
</feature>
<dbReference type="InterPro" id="IPR034727">
    <property type="entry name" value="Kintoun"/>
</dbReference>
<reference evidence="7 8" key="1">
    <citation type="submission" date="2019-01" db="EMBL/GenBank/DDBJ databases">
        <authorList>
            <person name="Sayadi A."/>
        </authorList>
    </citation>
    <scope>NUCLEOTIDE SEQUENCE [LARGE SCALE GENOMIC DNA]</scope>
</reference>
<feature type="region of interest" description="Disordered" evidence="4">
    <location>
        <begin position="221"/>
        <end position="251"/>
    </location>
</feature>
<dbReference type="GO" id="GO:0070286">
    <property type="term" value="P:axonemal dynein complex assembly"/>
    <property type="evidence" value="ECO:0007669"/>
    <property type="project" value="UniProtKB-UniRule"/>
</dbReference>
<keyword evidence="1 3" id="KW-0963">Cytoplasm</keyword>
<comment type="similarity">
    <text evidence="3">Belongs to the PIH1 family. Kintoun subfamily.</text>
</comment>
<dbReference type="AlphaFoldDB" id="A0A653C2M9"/>
<sequence length="758" mass="85571">MEHSFDKLKELNITRDEVDRLSEALKKPEFRKLLCEYVEELQDPENKKRYEEEIVQLEKERGVDVTFIHPNAGYVIKTSVNGNQKAFINICSNDNVKKPASTPTVKEGARGLNWSLPHTLTPPREDIDNKGVSCQVFDVVFHPDTLHLGSKNAAFHNMVNNTALDAVESNFEVKLDKNNLKFPKLSYKGMPHPSVIRTPSDKPPEHTAEEKEFYDNLFSKANLPPVQSPSKKQKKPLRKNSTDDKSEYTTPKYIIKHRTHVDLQEFTEHKDAKLNTAIPKELVLVIDLPLLKSSGDIMVEVTEKTVQLVSEKPAKYKLNLTLPYKVNDSIGNAKFNKDLKQLVITLPVKNCTSYAELSDSGVESDHGGPCSPEYEELNDTICDTPIVGPSDKCMDQHPSFRTMFLDKDIYYSLPEFSCHVFQNVIAFTLNVKNVDERSVGKIFPSGKSVHVKFTSIGSSFYPSHYSFFIELAENINQDDTVVEVWDNNVVLQVSVACDNVSFASYSYGISEEDLKEKFLEDPDVVKSEQQEELLEGSKELNDQTNARGSYEKEDIDCNKSCSLEKSEELSASNPSIDNAGIVDHDYHARAIDIAGTSCESSGDELSCSSSYSPRKSKGILKRLSTRRFPPVGRSISESSLDDFVCSSSFENCHQSLESGIPEDGEVSTSLKKTVRFNDVVMRQLFRSNSSILGQKKKNQRKAQKKKRALERRHSESETSEVEEKKEGESKDCSKENNEVQQAKVCKQDDHDIFHLDML</sequence>
<dbReference type="Proteomes" id="UP000410492">
    <property type="component" value="Unassembled WGS sequence"/>
</dbReference>
<dbReference type="OrthoDB" id="546764at2759"/>
<dbReference type="InterPro" id="IPR050734">
    <property type="entry name" value="PIH1/Kintoun_subfamily"/>
</dbReference>
<evidence type="ECO:0000313" key="8">
    <source>
        <dbReference type="Proteomes" id="UP000410492"/>
    </source>
</evidence>
<evidence type="ECO:0000256" key="2">
    <source>
        <dbReference type="ARBA" id="ARBA00024190"/>
    </source>
</evidence>
<feature type="domain" description="PIH1D1/2/3 CS-like" evidence="6">
    <location>
        <begin position="248"/>
        <end position="349"/>
    </location>
</feature>
<evidence type="ECO:0000259" key="5">
    <source>
        <dbReference type="Pfam" id="PF08190"/>
    </source>
</evidence>
<dbReference type="Pfam" id="PF08190">
    <property type="entry name" value="PIH1"/>
    <property type="match status" value="1"/>
</dbReference>
<dbReference type="PANTHER" id="PTHR22997">
    <property type="entry name" value="PIH1 DOMAIN-CONTAINING PROTEIN 1"/>
    <property type="match status" value="1"/>
</dbReference>
<dbReference type="InterPro" id="IPR041442">
    <property type="entry name" value="PIH1D1/2/3_CS-like"/>
</dbReference>
<name>A0A653C2M9_CALMS</name>
<dbReference type="PANTHER" id="PTHR22997:SF3">
    <property type="entry name" value="PROTEIN KINTOUN"/>
    <property type="match status" value="1"/>
</dbReference>
<evidence type="ECO:0000256" key="4">
    <source>
        <dbReference type="SAM" id="MobiDB-lite"/>
    </source>
</evidence>
<dbReference type="HAMAP" id="MF_03069">
    <property type="entry name" value="Kintoun"/>
    <property type="match status" value="1"/>
</dbReference>
<feature type="domain" description="PIH1 N-terminal" evidence="5">
    <location>
        <begin position="41"/>
        <end position="201"/>
    </location>
</feature>
<dbReference type="GO" id="GO:0120293">
    <property type="term" value="C:dynein axonemal particle"/>
    <property type="evidence" value="ECO:0007669"/>
    <property type="project" value="UniProtKB-SubCell"/>
</dbReference>
<dbReference type="GO" id="GO:0060285">
    <property type="term" value="P:cilium-dependent cell motility"/>
    <property type="evidence" value="ECO:0007669"/>
    <property type="project" value="UniProtKB-UniRule"/>
</dbReference>
<feature type="compositionally biased region" description="Basic and acidic residues" evidence="4">
    <location>
        <begin position="711"/>
        <end position="737"/>
    </location>
</feature>
<feature type="region of interest" description="Disordered" evidence="4">
    <location>
        <begin position="532"/>
        <end position="551"/>
    </location>
</feature>
<evidence type="ECO:0000256" key="1">
    <source>
        <dbReference type="ARBA" id="ARBA00022490"/>
    </source>
</evidence>
<protein>
    <recommendedName>
        <fullName evidence="3">Protein kintoun</fullName>
    </recommendedName>
    <alternativeName>
        <fullName evidence="3">Dynein assembly factor 2, axonemal homolog</fullName>
    </alternativeName>
</protein>
<feature type="compositionally biased region" description="Basic residues" evidence="4">
    <location>
        <begin position="694"/>
        <end position="710"/>
    </location>
</feature>
<evidence type="ECO:0000313" key="7">
    <source>
        <dbReference type="EMBL" id="VEN41992.1"/>
    </source>
</evidence>
<dbReference type="EMBL" id="CAACVG010006822">
    <property type="protein sequence ID" value="VEN41992.1"/>
    <property type="molecule type" value="Genomic_DNA"/>
</dbReference>
<dbReference type="InterPro" id="IPR012981">
    <property type="entry name" value="PIH1_N"/>
</dbReference>
<evidence type="ECO:0000259" key="6">
    <source>
        <dbReference type="Pfam" id="PF18201"/>
    </source>
</evidence>
<accession>A0A653C2M9</accession>
<feature type="region of interest" description="Disordered" evidence="4">
    <location>
        <begin position="183"/>
        <end position="209"/>
    </location>
</feature>
<dbReference type="Pfam" id="PF18201">
    <property type="entry name" value="PIH1_CS"/>
    <property type="match status" value="1"/>
</dbReference>
<comment type="function">
    <text evidence="3">Required for cytoplasmic pre-assembly of axonemal dyneins, thereby playing a central role in motility in cilia and flagella. Involved in pre-assembly of dynein arm complexes in the cytoplasm before intraflagellar transport loads them for the ciliary compartment.</text>
</comment>
<feature type="region of interest" description="Disordered" evidence="4">
    <location>
        <begin position="690"/>
        <end position="746"/>
    </location>
</feature>
<keyword evidence="8" id="KW-1185">Reference proteome</keyword>
<evidence type="ECO:0000256" key="3">
    <source>
        <dbReference type="HAMAP-Rule" id="MF_03069"/>
    </source>
</evidence>
<gene>
    <name evidence="7" type="ORF">CALMAC_LOCUS5632</name>
</gene>
<proteinExistence type="inferred from homology"/>
<feature type="compositionally biased region" description="Basic and acidic residues" evidence="4">
    <location>
        <begin position="199"/>
        <end position="209"/>
    </location>
</feature>
<organism evidence="7 8">
    <name type="scientific">Callosobruchus maculatus</name>
    <name type="common">Southern cowpea weevil</name>
    <name type="synonym">Pulse bruchid</name>
    <dbReference type="NCBI Taxonomy" id="64391"/>
    <lineage>
        <taxon>Eukaryota</taxon>
        <taxon>Metazoa</taxon>
        <taxon>Ecdysozoa</taxon>
        <taxon>Arthropoda</taxon>
        <taxon>Hexapoda</taxon>
        <taxon>Insecta</taxon>
        <taxon>Pterygota</taxon>
        <taxon>Neoptera</taxon>
        <taxon>Endopterygota</taxon>
        <taxon>Coleoptera</taxon>
        <taxon>Polyphaga</taxon>
        <taxon>Cucujiformia</taxon>
        <taxon>Chrysomeloidea</taxon>
        <taxon>Chrysomelidae</taxon>
        <taxon>Bruchinae</taxon>
        <taxon>Bruchini</taxon>
        <taxon>Callosobruchus</taxon>
    </lineage>
</organism>
<comment type="subcellular location">
    <subcellularLocation>
        <location evidence="3">Cytoplasm</location>
    </subcellularLocation>
    <subcellularLocation>
        <location evidence="2">Dynein axonemal particle</location>
    </subcellularLocation>
</comment>